<gene>
    <name evidence="2" type="ORF">SAMN04490356_3851</name>
</gene>
<reference evidence="3" key="1">
    <citation type="submission" date="2016-10" db="EMBL/GenBank/DDBJ databases">
        <authorList>
            <person name="Varghese N."/>
            <person name="Submissions S."/>
        </authorList>
    </citation>
    <scope>NUCLEOTIDE SEQUENCE [LARGE SCALE GENOMIC DNA]</scope>
    <source>
        <strain evidence="3">DSM 40318</strain>
    </source>
</reference>
<keyword evidence="3" id="KW-1185">Reference proteome</keyword>
<evidence type="ECO:0000259" key="1">
    <source>
        <dbReference type="Pfam" id="PF04149"/>
    </source>
</evidence>
<name>A0A1H4RVH5_STRMJ</name>
<accession>A0A1H4RVH5</accession>
<protein>
    <recommendedName>
        <fullName evidence="1">DUF397 domain-containing protein</fullName>
    </recommendedName>
</protein>
<dbReference type="RefSeq" id="WP_093463644.1">
    <property type="nucleotide sequence ID" value="NZ_FNST01000002.1"/>
</dbReference>
<evidence type="ECO:0000313" key="3">
    <source>
        <dbReference type="Proteomes" id="UP000198609"/>
    </source>
</evidence>
<dbReference type="EMBL" id="FNST01000002">
    <property type="protein sequence ID" value="SEC35913.1"/>
    <property type="molecule type" value="Genomic_DNA"/>
</dbReference>
<feature type="domain" description="DUF397" evidence="1">
    <location>
        <begin position="4"/>
        <end position="55"/>
    </location>
</feature>
<dbReference type="InterPro" id="IPR007278">
    <property type="entry name" value="DUF397"/>
</dbReference>
<dbReference type="AlphaFoldDB" id="A0A1H4RVH5"/>
<dbReference type="Proteomes" id="UP000198609">
    <property type="component" value="Unassembled WGS sequence"/>
</dbReference>
<proteinExistence type="predicted"/>
<sequence length="63" mass="6872">MSQLNWRKSTFSENQANCVELAAAPDGIHIRESDEPEAVLRTSPAVLGALIRSVKAGRLDHTL</sequence>
<dbReference type="Pfam" id="PF04149">
    <property type="entry name" value="DUF397"/>
    <property type="match status" value="1"/>
</dbReference>
<organism evidence="2 3">
    <name type="scientific">Streptomyces melanosporofaciens</name>
    <dbReference type="NCBI Taxonomy" id="67327"/>
    <lineage>
        <taxon>Bacteria</taxon>
        <taxon>Bacillati</taxon>
        <taxon>Actinomycetota</taxon>
        <taxon>Actinomycetes</taxon>
        <taxon>Kitasatosporales</taxon>
        <taxon>Streptomycetaceae</taxon>
        <taxon>Streptomyces</taxon>
        <taxon>Streptomyces violaceusniger group</taxon>
    </lineage>
</organism>
<evidence type="ECO:0000313" key="2">
    <source>
        <dbReference type="EMBL" id="SEC35913.1"/>
    </source>
</evidence>